<accession>A0A382T9B7</accession>
<keyword evidence="1" id="KW-0436">Ligase</keyword>
<dbReference type="GO" id="GO:0008764">
    <property type="term" value="F:UDP-N-acetylmuramoylalanine-D-glutamate ligase activity"/>
    <property type="evidence" value="ECO:0007669"/>
    <property type="project" value="InterPro"/>
</dbReference>
<dbReference type="Gene3D" id="3.40.1190.10">
    <property type="entry name" value="Mur-like, catalytic domain"/>
    <property type="match status" value="1"/>
</dbReference>
<dbReference type="InterPro" id="IPR036565">
    <property type="entry name" value="Mur-like_cat_sf"/>
</dbReference>
<keyword evidence="3" id="KW-0067">ATP-binding</keyword>
<dbReference type="SUPFAM" id="SSF51984">
    <property type="entry name" value="MurCD N-terminal domain"/>
    <property type="match status" value="1"/>
</dbReference>
<evidence type="ECO:0000259" key="4">
    <source>
        <dbReference type="Pfam" id="PF08245"/>
    </source>
</evidence>
<gene>
    <name evidence="5" type="ORF">METZ01_LOCUS371598</name>
</gene>
<feature type="domain" description="Mur ligase central" evidence="4">
    <location>
        <begin position="117"/>
        <end position="251"/>
    </location>
</feature>
<keyword evidence="2" id="KW-0547">Nucleotide-binding</keyword>
<dbReference type="InterPro" id="IPR005762">
    <property type="entry name" value="MurD"/>
</dbReference>
<proteinExistence type="predicted"/>
<dbReference type="GO" id="GO:0005524">
    <property type="term" value="F:ATP binding"/>
    <property type="evidence" value="ECO:0007669"/>
    <property type="project" value="UniProtKB-KW"/>
</dbReference>
<dbReference type="AlphaFoldDB" id="A0A382T9B7"/>
<protein>
    <recommendedName>
        <fullName evidence="4">Mur ligase central domain-containing protein</fullName>
    </recommendedName>
</protein>
<organism evidence="5">
    <name type="scientific">marine metagenome</name>
    <dbReference type="NCBI Taxonomy" id="408172"/>
    <lineage>
        <taxon>unclassified sequences</taxon>
        <taxon>metagenomes</taxon>
        <taxon>ecological metagenomes</taxon>
    </lineage>
</organism>
<dbReference type="EMBL" id="UINC01134912">
    <property type="protein sequence ID" value="SVD18744.1"/>
    <property type="molecule type" value="Genomic_DNA"/>
</dbReference>
<dbReference type="GO" id="GO:0005737">
    <property type="term" value="C:cytoplasm"/>
    <property type="evidence" value="ECO:0007669"/>
    <property type="project" value="InterPro"/>
</dbReference>
<evidence type="ECO:0000256" key="3">
    <source>
        <dbReference type="ARBA" id="ARBA00022840"/>
    </source>
</evidence>
<dbReference type="PANTHER" id="PTHR43692">
    <property type="entry name" value="UDP-N-ACETYLMURAMOYLALANINE--D-GLUTAMATE LIGASE"/>
    <property type="match status" value="1"/>
</dbReference>
<evidence type="ECO:0000256" key="1">
    <source>
        <dbReference type="ARBA" id="ARBA00022598"/>
    </source>
</evidence>
<dbReference type="SUPFAM" id="SSF53623">
    <property type="entry name" value="MurD-like peptide ligases, catalytic domain"/>
    <property type="match status" value="1"/>
</dbReference>
<feature type="non-terminal residue" evidence="5">
    <location>
        <position position="283"/>
    </location>
</feature>
<evidence type="ECO:0000313" key="5">
    <source>
        <dbReference type="EMBL" id="SVD18744.1"/>
    </source>
</evidence>
<dbReference type="Pfam" id="PF21377">
    <property type="entry name" value="MurD_N"/>
    <property type="match status" value="1"/>
</dbReference>
<dbReference type="GO" id="GO:0051301">
    <property type="term" value="P:cell division"/>
    <property type="evidence" value="ECO:0007669"/>
    <property type="project" value="InterPro"/>
</dbReference>
<sequence>MIDYKNRLDINWAETKIGILGGGMSGIAAAKLGKYLGANIFISDNDDDPGTIEKMCEFNYESGVHSKKILESDLIIISPGIPDSISIINDCKCNNIPIVSEIEFGSWFTESPILALTGSNGKTTTVNLLHDMCISDGKNSFLGGNIGIPFSENVLWELKDEKINAVHVLELSSFQLEHIQSFSPIIAGLLNISEDHMDRYKDIHDYSNNKIKLTSNIADSGWIIYNGDDPILVKAFHNNENAQIFSMQNQSKPHFKLNATKIYSGSPNNPDILFKLDETKLKG</sequence>
<name>A0A382T9B7_9ZZZZ</name>
<dbReference type="Pfam" id="PF08245">
    <property type="entry name" value="Mur_ligase_M"/>
    <property type="match status" value="1"/>
</dbReference>
<reference evidence="5" key="1">
    <citation type="submission" date="2018-05" db="EMBL/GenBank/DDBJ databases">
        <authorList>
            <person name="Lanie J.A."/>
            <person name="Ng W.-L."/>
            <person name="Kazmierczak K.M."/>
            <person name="Andrzejewski T.M."/>
            <person name="Davidsen T.M."/>
            <person name="Wayne K.J."/>
            <person name="Tettelin H."/>
            <person name="Glass J.I."/>
            <person name="Rusch D."/>
            <person name="Podicherti R."/>
            <person name="Tsui H.-C.T."/>
            <person name="Winkler M.E."/>
        </authorList>
    </citation>
    <scope>NUCLEOTIDE SEQUENCE</scope>
</reference>
<dbReference type="PANTHER" id="PTHR43692:SF1">
    <property type="entry name" value="UDP-N-ACETYLMURAMOYLALANINE--D-GLUTAMATE LIGASE"/>
    <property type="match status" value="1"/>
</dbReference>
<dbReference type="Gene3D" id="3.40.50.720">
    <property type="entry name" value="NAD(P)-binding Rossmann-like Domain"/>
    <property type="match status" value="1"/>
</dbReference>
<dbReference type="GO" id="GO:0008360">
    <property type="term" value="P:regulation of cell shape"/>
    <property type="evidence" value="ECO:0007669"/>
    <property type="project" value="InterPro"/>
</dbReference>
<dbReference type="InterPro" id="IPR013221">
    <property type="entry name" value="Mur_ligase_cen"/>
</dbReference>
<evidence type="ECO:0000256" key="2">
    <source>
        <dbReference type="ARBA" id="ARBA00022741"/>
    </source>
</evidence>